<dbReference type="GO" id="GO:0043190">
    <property type="term" value="C:ATP-binding cassette (ABC) transporter complex"/>
    <property type="evidence" value="ECO:0007669"/>
    <property type="project" value="TreeGrafter"/>
</dbReference>
<keyword evidence="8" id="KW-0472">Membrane</keyword>
<keyword evidence="3" id="KW-0813">Transport</keyword>
<dbReference type="PANTHER" id="PTHR43553:SF27">
    <property type="entry name" value="ENERGY-COUPLING FACTOR TRANSPORTER ATP-BINDING PROTEIN ECFA2"/>
    <property type="match status" value="1"/>
</dbReference>
<dbReference type="InterPro" id="IPR003439">
    <property type="entry name" value="ABC_transporter-like_ATP-bd"/>
</dbReference>
<dbReference type="SUPFAM" id="SSF52540">
    <property type="entry name" value="P-loop containing nucleoside triphosphate hydrolases"/>
    <property type="match status" value="1"/>
</dbReference>
<dbReference type="RefSeq" id="WP_183584055.1">
    <property type="nucleotide sequence ID" value="NZ_JACHXJ010000004.1"/>
</dbReference>
<keyword evidence="6 10" id="KW-0067">ATP-binding</keyword>
<dbReference type="GO" id="GO:0042626">
    <property type="term" value="F:ATPase-coupled transmembrane transporter activity"/>
    <property type="evidence" value="ECO:0007669"/>
    <property type="project" value="TreeGrafter"/>
</dbReference>
<dbReference type="SMART" id="SM00382">
    <property type="entry name" value="AAA"/>
    <property type="match status" value="1"/>
</dbReference>
<evidence type="ECO:0000256" key="2">
    <source>
        <dbReference type="ARBA" id="ARBA00005417"/>
    </source>
</evidence>
<dbReference type="InterPro" id="IPR015856">
    <property type="entry name" value="ABC_transpr_CbiO/EcfA_su"/>
</dbReference>
<dbReference type="GO" id="GO:0016887">
    <property type="term" value="F:ATP hydrolysis activity"/>
    <property type="evidence" value="ECO:0007669"/>
    <property type="project" value="InterPro"/>
</dbReference>
<evidence type="ECO:0000256" key="8">
    <source>
        <dbReference type="ARBA" id="ARBA00023136"/>
    </source>
</evidence>
<keyword evidence="5" id="KW-0547">Nucleotide-binding</keyword>
<evidence type="ECO:0000313" key="10">
    <source>
        <dbReference type="EMBL" id="MBB3129858.1"/>
    </source>
</evidence>
<evidence type="ECO:0000256" key="1">
    <source>
        <dbReference type="ARBA" id="ARBA00004202"/>
    </source>
</evidence>
<evidence type="ECO:0000256" key="4">
    <source>
        <dbReference type="ARBA" id="ARBA00022475"/>
    </source>
</evidence>
<evidence type="ECO:0000256" key="3">
    <source>
        <dbReference type="ARBA" id="ARBA00022448"/>
    </source>
</evidence>
<keyword evidence="7" id="KW-1278">Translocase</keyword>
<keyword evidence="4" id="KW-1003">Cell membrane</keyword>
<dbReference type="Proteomes" id="UP000517523">
    <property type="component" value="Unassembled WGS sequence"/>
</dbReference>
<dbReference type="PROSITE" id="PS50893">
    <property type="entry name" value="ABC_TRANSPORTER_2"/>
    <property type="match status" value="1"/>
</dbReference>
<reference evidence="10 11" key="1">
    <citation type="submission" date="2020-08" db="EMBL/GenBank/DDBJ databases">
        <title>Genomic Encyclopedia of Type Strains, Phase III (KMG-III): the genomes of soil and plant-associated and newly described type strains.</title>
        <authorList>
            <person name="Whitman W."/>
        </authorList>
    </citation>
    <scope>NUCLEOTIDE SEQUENCE [LARGE SCALE GENOMIC DNA]</scope>
    <source>
        <strain evidence="10 11">CECT 5831</strain>
    </source>
</reference>
<dbReference type="AlphaFoldDB" id="A0A839TWR0"/>
<evidence type="ECO:0000259" key="9">
    <source>
        <dbReference type="PROSITE" id="PS50893"/>
    </source>
</evidence>
<proteinExistence type="inferred from homology"/>
<dbReference type="EMBL" id="JACHXJ010000004">
    <property type="protein sequence ID" value="MBB3129858.1"/>
    <property type="molecule type" value="Genomic_DNA"/>
</dbReference>
<dbReference type="PANTHER" id="PTHR43553">
    <property type="entry name" value="HEAVY METAL TRANSPORTER"/>
    <property type="match status" value="1"/>
</dbReference>
<sequence length="293" mass="32834">MDIHLERVTGVYSPKTPYTKTALEGISLSIPSGQFVAVMGVNGSGKTTLVQLICGLLHAASGHVKVGPYDMNKKPNRRRAWRALGYLPQYPEHQVTEDTVFNHIAAGLGHLGLTDEGMNERVQQYLEVVGLCSERYKNASPFQISGGELRRIALAGVLAAEPNILVLDEPTAGLDSLERLYILACIKQIHLKKGITVCYITHRLEEAMEYSDRILVVEQGRLYADLHPSEIRLRWRELEPIGFVKTPLLRFLDQFEKRFAGHRTQSMYKEDQLVSYITEMCAGGSQDECNGFD</sequence>
<comment type="similarity">
    <text evidence="2">Belongs to the ABC transporter superfamily.</text>
</comment>
<evidence type="ECO:0000256" key="5">
    <source>
        <dbReference type="ARBA" id="ARBA00022741"/>
    </source>
</evidence>
<organism evidence="10 11">
    <name type="scientific">Paenibacillus rhizosphaerae</name>
    <dbReference type="NCBI Taxonomy" id="297318"/>
    <lineage>
        <taxon>Bacteria</taxon>
        <taxon>Bacillati</taxon>
        <taxon>Bacillota</taxon>
        <taxon>Bacilli</taxon>
        <taxon>Bacillales</taxon>
        <taxon>Paenibacillaceae</taxon>
        <taxon>Paenibacillus</taxon>
    </lineage>
</organism>
<gene>
    <name evidence="10" type="ORF">FHS19_004563</name>
</gene>
<evidence type="ECO:0000256" key="7">
    <source>
        <dbReference type="ARBA" id="ARBA00022967"/>
    </source>
</evidence>
<accession>A0A839TWR0</accession>
<comment type="caution">
    <text evidence="10">The sequence shown here is derived from an EMBL/GenBank/DDBJ whole genome shotgun (WGS) entry which is preliminary data.</text>
</comment>
<protein>
    <submittedName>
        <fullName evidence="10">Energy-coupling factor transport system ATP-binding protein</fullName>
        <ecNumber evidence="10">3.6.3.-</ecNumber>
    </submittedName>
</protein>
<dbReference type="InterPro" id="IPR050095">
    <property type="entry name" value="ECF_ABC_transporter_ATP-bd"/>
</dbReference>
<dbReference type="InterPro" id="IPR003593">
    <property type="entry name" value="AAA+_ATPase"/>
</dbReference>
<comment type="subcellular location">
    <subcellularLocation>
        <location evidence="1">Cell membrane</location>
        <topology evidence="1">Peripheral membrane protein</topology>
    </subcellularLocation>
</comment>
<name>A0A839TWR0_9BACL</name>
<dbReference type="InterPro" id="IPR027417">
    <property type="entry name" value="P-loop_NTPase"/>
</dbReference>
<dbReference type="GO" id="GO:0005524">
    <property type="term" value="F:ATP binding"/>
    <property type="evidence" value="ECO:0007669"/>
    <property type="project" value="UniProtKB-KW"/>
</dbReference>
<dbReference type="Gene3D" id="3.40.50.300">
    <property type="entry name" value="P-loop containing nucleotide triphosphate hydrolases"/>
    <property type="match status" value="1"/>
</dbReference>
<evidence type="ECO:0000313" key="11">
    <source>
        <dbReference type="Proteomes" id="UP000517523"/>
    </source>
</evidence>
<dbReference type="CDD" id="cd03225">
    <property type="entry name" value="ABC_cobalt_CbiO_domain1"/>
    <property type="match status" value="1"/>
</dbReference>
<dbReference type="EC" id="3.6.3.-" evidence="10"/>
<keyword evidence="10" id="KW-0378">Hydrolase</keyword>
<dbReference type="Pfam" id="PF00005">
    <property type="entry name" value="ABC_tran"/>
    <property type="match status" value="1"/>
</dbReference>
<dbReference type="InterPro" id="IPR017871">
    <property type="entry name" value="ABC_transporter-like_CS"/>
</dbReference>
<evidence type="ECO:0000256" key="6">
    <source>
        <dbReference type="ARBA" id="ARBA00022840"/>
    </source>
</evidence>
<dbReference type="PROSITE" id="PS00211">
    <property type="entry name" value="ABC_TRANSPORTER_1"/>
    <property type="match status" value="1"/>
</dbReference>
<feature type="domain" description="ABC transporter" evidence="9">
    <location>
        <begin position="3"/>
        <end position="244"/>
    </location>
</feature>